<reference evidence="2 3" key="1">
    <citation type="journal article" date="2019" name="Sci. Rep.">
        <title>Orb-weaving spider Araneus ventricosus genome elucidates the spidroin gene catalogue.</title>
        <authorList>
            <person name="Kono N."/>
            <person name="Nakamura H."/>
            <person name="Ohtoshi R."/>
            <person name="Moran D.A.P."/>
            <person name="Shinohara A."/>
            <person name="Yoshida Y."/>
            <person name="Fujiwara M."/>
            <person name="Mori M."/>
            <person name="Tomita M."/>
            <person name="Arakawa K."/>
        </authorList>
    </citation>
    <scope>NUCLEOTIDE SEQUENCE [LARGE SCALE GENOMIC DNA]</scope>
</reference>
<sequence>MTKKRLDWPLALILELIPGPDSKVRTVNTKTTHGTVLRPIQLIFPLEIQSSEHFERDLEEPIPDSVEILSPDEIILKKYTSPGRYVETPRRLDLLNQICYEFQSFHQDSNVWRMLRICEVKSF</sequence>
<proteinExistence type="predicted"/>
<feature type="domain" description="DUF5641" evidence="1">
    <location>
        <begin position="4"/>
        <end position="45"/>
    </location>
</feature>
<dbReference type="AlphaFoldDB" id="A0A4Y2ELN4"/>
<comment type="caution">
    <text evidence="2">The sequence shown here is derived from an EMBL/GenBank/DDBJ whole genome shotgun (WGS) entry which is preliminary data.</text>
</comment>
<dbReference type="InterPro" id="IPR040676">
    <property type="entry name" value="DUF5641"/>
</dbReference>
<protein>
    <recommendedName>
        <fullName evidence="1">DUF5641 domain-containing protein</fullName>
    </recommendedName>
</protein>
<organism evidence="2 3">
    <name type="scientific">Araneus ventricosus</name>
    <name type="common">Orbweaver spider</name>
    <name type="synonym">Epeira ventricosa</name>
    <dbReference type="NCBI Taxonomy" id="182803"/>
    <lineage>
        <taxon>Eukaryota</taxon>
        <taxon>Metazoa</taxon>
        <taxon>Ecdysozoa</taxon>
        <taxon>Arthropoda</taxon>
        <taxon>Chelicerata</taxon>
        <taxon>Arachnida</taxon>
        <taxon>Araneae</taxon>
        <taxon>Araneomorphae</taxon>
        <taxon>Entelegynae</taxon>
        <taxon>Araneoidea</taxon>
        <taxon>Araneidae</taxon>
        <taxon>Araneus</taxon>
    </lineage>
</organism>
<dbReference type="EMBL" id="BGPR01000653">
    <property type="protein sequence ID" value="GBM30173.1"/>
    <property type="molecule type" value="Genomic_DNA"/>
</dbReference>
<accession>A0A4Y2ELN4</accession>
<dbReference type="OrthoDB" id="6436576at2759"/>
<gene>
    <name evidence="2" type="ORF">AVEN_134215_1</name>
</gene>
<evidence type="ECO:0000313" key="2">
    <source>
        <dbReference type="EMBL" id="GBM30173.1"/>
    </source>
</evidence>
<dbReference type="Pfam" id="PF18701">
    <property type="entry name" value="DUF5641"/>
    <property type="match status" value="1"/>
</dbReference>
<keyword evidence="3" id="KW-1185">Reference proteome</keyword>
<dbReference type="Proteomes" id="UP000499080">
    <property type="component" value="Unassembled WGS sequence"/>
</dbReference>
<evidence type="ECO:0000259" key="1">
    <source>
        <dbReference type="Pfam" id="PF18701"/>
    </source>
</evidence>
<name>A0A4Y2ELN4_ARAVE</name>
<evidence type="ECO:0000313" key="3">
    <source>
        <dbReference type="Proteomes" id="UP000499080"/>
    </source>
</evidence>